<dbReference type="InterPro" id="IPR032466">
    <property type="entry name" value="Metal_Hydrolase"/>
</dbReference>
<dbReference type="KEGG" id="aco:Amico_0508"/>
<dbReference type="RefSeq" id="WP_013047912.1">
    <property type="nucleotide sequence ID" value="NC_014011.1"/>
</dbReference>
<name>D5EDL4_AMICL</name>
<reference evidence="1 2" key="1">
    <citation type="journal article" date="2010" name="Stand. Genomic Sci.">
        <title>Complete genome sequence of Aminobacterium colombiense type strain (ALA-1).</title>
        <authorList>
            <person name="Chertkov O."/>
            <person name="Sikorski J."/>
            <person name="Brambilla E."/>
            <person name="Lapidus A."/>
            <person name="Copeland A."/>
            <person name="Glavina Del Rio T."/>
            <person name="Nolan M."/>
            <person name="Lucas S."/>
            <person name="Tice H."/>
            <person name="Cheng J.F."/>
            <person name="Han C."/>
            <person name="Detter J.C."/>
            <person name="Bruce D."/>
            <person name="Tapia R."/>
            <person name="Goodwin L."/>
            <person name="Pitluck S."/>
            <person name="Liolios K."/>
            <person name="Ivanova N."/>
            <person name="Mavromatis K."/>
            <person name="Ovchinnikova G."/>
            <person name="Pati A."/>
            <person name="Chen A."/>
            <person name="Palaniappan K."/>
            <person name="Land M."/>
            <person name="Hauser L."/>
            <person name="Chang Y.J."/>
            <person name="Jeffries C.D."/>
            <person name="Spring S."/>
            <person name="Rohde M."/>
            <person name="Goker M."/>
            <person name="Bristow J."/>
            <person name="Eisen J.A."/>
            <person name="Markowitz V."/>
            <person name="Hugenholtz P."/>
            <person name="Kyrpides N.C."/>
            <person name="Klenk H.P."/>
        </authorList>
    </citation>
    <scope>NUCLEOTIDE SEQUENCE [LARGE SCALE GENOMIC DNA]</scope>
    <source>
        <strain evidence="2">DSM 12261 / ALA-1</strain>
    </source>
</reference>
<dbReference type="Pfam" id="PF19799">
    <property type="entry name" value="DUF6282"/>
    <property type="match status" value="1"/>
</dbReference>
<evidence type="ECO:0000313" key="1">
    <source>
        <dbReference type="EMBL" id="ADE56646.1"/>
    </source>
</evidence>
<keyword evidence="2" id="KW-1185">Reference proteome</keyword>
<protein>
    <recommendedName>
        <fullName evidence="3">Amidohydrolase 2</fullName>
    </recommendedName>
</protein>
<accession>D5EDL4</accession>
<dbReference type="OrthoDB" id="9802809at2"/>
<proteinExistence type="predicted"/>
<dbReference type="SUPFAM" id="SSF51556">
    <property type="entry name" value="Metallo-dependent hydrolases"/>
    <property type="match status" value="1"/>
</dbReference>
<dbReference type="AlphaFoldDB" id="D5EDL4"/>
<evidence type="ECO:0000313" key="2">
    <source>
        <dbReference type="Proteomes" id="UP000002366"/>
    </source>
</evidence>
<dbReference type="InterPro" id="IPR046249">
    <property type="entry name" value="DUF6282"/>
</dbReference>
<gene>
    <name evidence="1" type="ordered locus">Amico_0508</name>
</gene>
<dbReference type="Gene3D" id="3.20.20.140">
    <property type="entry name" value="Metal-dependent hydrolases"/>
    <property type="match status" value="1"/>
</dbReference>
<dbReference type="eggNOG" id="COG1099">
    <property type="taxonomic scope" value="Bacteria"/>
</dbReference>
<dbReference type="HOGENOM" id="CLU_060721_1_0_0"/>
<dbReference type="Proteomes" id="UP000002366">
    <property type="component" value="Chromosome"/>
</dbReference>
<dbReference type="STRING" id="572547.Amico_0508"/>
<organism evidence="1 2">
    <name type="scientific">Aminobacterium colombiense (strain DSM 12261 / ALA-1)</name>
    <dbReference type="NCBI Taxonomy" id="572547"/>
    <lineage>
        <taxon>Bacteria</taxon>
        <taxon>Thermotogati</taxon>
        <taxon>Synergistota</taxon>
        <taxon>Synergistia</taxon>
        <taxon>Synergistales</taxon>
        <taxon>Aminobacteriaceae</taxon>
        <taxon>Aminobacterium</taxon>
    </lineage>
</organism>
<sequence length="302" mass="33568">MTKEISQEFVNEIFQGAIDCHQHTGPSLFARTCDSIESALEAKEAGMRAICFKNHQGITSDRATLVAKATGMECYGGICMNRYSGGINPYSVEAAMRMGGKYIWFPTQWAQHHIDTYGRPEYFHMKIQIQYGKENATTKGIYILKEDGTLTDETMEVLTLAKEHNAAIASGHLSKNEIVTLFKKAHDMGLDKLVLQHVQLNELWTWSPTEQKELVDLGVLIEHVSLYIYEGRYLISPKENLDLINVVGPENVVFGSDCGQLKVPTPTSGLKGYVKALLEAGASVESINIMLKKNPARILGLD</sequence>
<evidence type="ECO:0008006" key="3">
    <source>
        <dbReference type="Google" id="ProtNLM"/>
    </source>
</evidence>
<dbReference type="EMBL" id="CP001997">
    <property type="protein sequence ID" value="ADE56646.1"/>
    <property type="molecule type" value="Genomic_DNA"/>
</dbReference>